<organism evidence="5 6">
    <name type="scientific">Dactylosporangium roseum</name>
    <dbReference type="NCBI Taxonomy" id="47989"/>
    <lineage>
        <taxon>Bacteria</taxon>
        <taxon>Bacillati</taxon>
        <taxon>Actinomycetota</taxon>
        <taxon>Actinomycetes</taxon>
        <taxon>Micromonosporales</taxon>
        <taxon>Micromonosporaceae</taxon>
        <taxon>Dactylosporangium</taxon>
    </lineage>
</organism>
<dbReference type="PROSITE" id="PS01031">
    <property type="entry name" value="SHSP"/>
    <property type="match status" value="1"/>
</dbReference>
<dbReference type="Gene3D" id="2.60.40.790">
    <property type="match status" value="1"/>
</dbReference>
<feature type="region of interest" description="Disordered" evidence="3">
    <location>
        <begin position="62"/>
        <end position="124"/>
    </location>
</feature>
<dbReference type="Pfam" id="PF00011">
    <property type="entry name" value="HSP20"/>
    <property type="match status" value="1"/>
</dbReference>
<reference evidence="5" key="1">
    <citation type="submission" date="2021-04" db="EMBL/GenBank/DDBJ databases">
        <title>Biosynthetic gene clusters of Dactylosporangioum roseum.</title>
        <authorList>
            <person name="Hartkoorn R.C."/>
            <person name="Beaudoing E."/>
            <person name="Hot D."/>
            <person name="Moureu S."/>
        </authorList>
    </citation>
    <scope>NUCLEOTIDE SEQUENCE</scope>
    <source>
        <strain evidence="5">NRRL B-16295</strain>
    </source>
</reference>
<evidence type="ECO:0000313" key="6">
    <source>
        <dbReference type="Proteomes" id="UP001058271"/>
    </source>
</evidence>
<dbReference type="SUPFAM" id="SSF49764">
    <property type="entry name" value="HSP20-like chaperones"/>
    <property type="match status" value="1"/>
</dbReference>
<dbReference type="Proteomes" id="UP001058271">
    <property type="component" value="Chromosome"/>
</dbReference>
<name>A0ABY5ZCJ3_9ACTN</name>
<dbReference type="EMBL" id="CP073721">
    <property type="protein sequence ID" value="UWZ39848.1"/>
    <property type="molecule type" value="Genomic_DNA"/>
</dbReference>
<comment type="similarity">
    <text evidence="1 2">Belongs to the small heat shock protein (HSP20) family.</text>
</comment>
<evidence type="ECO:0000256" key="1">
    <source>
        <dbReference type="PROSITE-ProRule" id="PRU00285"/>
    </source>
</evidence>
<sequence>MPLSRWDPASALARIENEVGNAAQHAHSTSVRTSTDGDDLVITVDGIDPSDVDVRVAGGTLTVRGRSGSNTSDSFDQGGVHFSSSSSSSSSFARSFSLPDGVDQSDVETEPSPTGVTIRIKNAA</sequence>
<evidence type="ECO:0000259" key="4">
    <source>
        <dbReference type="PROSITE" id="PS01031"/>
    </source>
</evidence>
<accession>A0ABY5ZCJ3</accession>
<keyword evidence="6" id="KW-1185">Reference proteome</keyword>
<evidence type="ECO:0000313" key="5">
    <source>
        <dbReference type="EMBL" id="UWZ39848.1"/>
    </source>
</evidence>
<proteinExistence type="inferred from homology"/>
<dbReference type="RefSeq" id="WP_260729280.1">
    <property type="nucleotide sequence ID" value="NZ_BAAABS010000038.1"/>
</dbReference>
<evidence type="ECO:0000256" key="3">
    <source>
        <dbReference type="SAM" id="MobiDB-lite"/>
    </source>
</evidence>
<feature type="domain" description="SHSP" evidence="4">
    <location>
        <begin position="20"/>
        <end position="124"/>
    </location>
</feature>
<evidence type="ECO:0000256" key="2">
    <source>
        <dbReference type="RuleBase" id="RU003616"/>
    </source>
</evidence>
<dbReference type="InterPro" id="IPR002068">
    <property type="entry name" value="A-crystallin/Hsp20_dom"/>
</dbReference>
<feature type="compositionally biased region" description="Low complexity" evidence="3">
    <location>
        <begin position="82"/>
        <end position="97"/>
    </location>
</feature>
<dbReference type="CDD" id="cd00298">
    <property type="entry name" value="ACD_sHsps_p23-like"/>
    <property type="match status" value="1"/>
</dbReference>
<dbReference type="InterPro" id="IPR008978">
    <property type="entry name" value="HSP20-like_chaperone"/>
</dbReference>
<gene>
    <name evidence="5" type="ORF">Drose_17490</name>
</gene>
<protein>
    <submittedName>
        <fullName evidence="5">Hsp20 family protein</fullName>
    </submittedName>
</protein>